<comment type="subcellular location">
    <subcellularLocation>
        <location evidence="1">Mitochondrion inner membrane</location>
        <topology evidence="1">Single-pass membrane protein</topology>
    </subcellularLocation>
</comment>
<evidence type="ECO:0000256" key="10">
    <source>
        <dbReference type="ARBA" id="ARBA00023136"/>
    </source>
</evidence>
<proteinExistence type="inferred from homology"/>
<dbReference type="PANTHER" id="PTHR35268:SF1">
    <property type="entry name" value="UBIQUINOL-CYTOCHROME-C REDUCTASE COMPLEX ASSEMBLY FACTOR 4"/>
    <property type="match status" value="1"/>
</dbReference>
<dbReference type="GeneTree" id="ENSGT00510000049652"/>
<dbReference type="InterPro" id="IPR023248">
    <property type="entry name" value="UQCC4_vert"/>
</dbReference>
<keyword evidence="7" id="KW-0249">Electron transport</keyword>
<name>A0A3B3I5H4_ORYLA</name>
<keyword evidence="3" id="KW-0679">Respiratory chain</keyword>
<dbReference type="Proteomes" id="UP000001038">
    <property type="component" value="Chromosome 19"/>
</dbReference>
<dbReference type="Pfam" id="PF15013">
    <property type="entry name" value="CCSMST1"/>
    <property type="match status" value="1"/>
</dbReference>
<evidence type="ECO:0000256" key="8">
    <source>
        <dbReference type="ARBA" id="ARBA00022989"/>
    </source>
</evidence>
<evidence type="ECO:0000256" key="6">
    <source>
        <dbReference type="ARBA" id="ARBA00022792"/>
    </source>
</evidence>
<keyword evidence="6" id="KW-0999">Mitochondrion inner membrane</keyword>
<evidence type="ECO:0000256" key="9">
    <source>
        <dbReference type="ARBA" id="ARBA00023128"/>
    </source>
</evidence>
<dbReference type="PRINTS" id="PR02042">
    <property type="entry name" value="CCSMST1"/>
</dbReference>
<dbReference type="FunCoup" id="A0A3B3I5H4">
    <property type="interactions" value="319"/>
</dbReference>
<dbReference type="InParanoid" id="A0A3B3I5H4"/>
<dbReference type="PANTHER" id="PTHR35268">
    <property type="entry name" value="PROTEIN CCSMST1"/>
    <property type="match status" value="1"/>
</dbReference>
<keyword evidence="10" id="KW-0472">Membrane</keyword>
<evidence type="ECO:0000256" key="2">
    <source>
        <dbReference type="ARBA" id="ARBA00022448"/>
    </source>
</evidence>
<keyword evidence="4" id="KW-0812">Transmembrane</keyword>
<evidence type="ECO:0000256" key="4">
    <source>
        <dbReference type="ARBA" id="ARBA00022692"/>
    </source>
</evidence>
<evidence type="ECO:0000313" key="12">
    <source>
        <dbReference type="Ensembl" id="ENSORLP00000039287.1"/>
    </source>
</evidence>
<sequence length="137" mass="15475">MSTSRIFSALTRLALHPGFPNNVLTRTCALRNARLLAVSAKVSSKSQGSEDVQPIDEPIKFSTSKASHKTWRVKRSMGSHFERPWWKVAPISVLVAAFLLWCAFRGETDIDKQLERHLYEQLPGLVSTEEPDEPQNK</sequence>
<evidence type="ECO:0000256" key="5">
    <source>
        <dbReference type="ARBA" id="ARBA00022729"/>
    </source>
</evidence>
<protein>
    <submittedName>
        <fullName evidence="12">Ubiquinol-cytochrome c reductase complex assembly factor 4</fullName>
    </submittedName>
</protein>
<evidence type="ECO:0000313" key="13">
    <source>
        <dbReference type="Proteomes" id="UP000001038"/>
    </source>
</evidence>
<evidence type="ECO:0000256" key="11">
    <source>
        <dbReference type="ARBA" id="ARBA00034713"/>
    </source>
</evidence>
<dbReference type="Bgee" id="ENSORLG00000024249">
    <property type="expression patterns" value="Expressed in blastula and 12 other cell types or tissues"/>
</dbReference>
<keyword evidence="2" id="KW-0813">Transport</keyword>
<dbReference type="GO" id="GO:0034551">
    <property type="term" value="P:mitochondrial respiratory chain complex III assembly"/>
    <property type="evidence" value="ECO:0000318"/>
    <property type="project" value="GO_Central"/>
</dbReference>
<dbReference type="AlphaFoldDB" id="A0A3B3I5H4"/>
<dbReference type="OMA" id="GHQRPWW"/>
<organism evidence="12 13">
    <name type="scientific">Oryzias latipes</name>
    <name type="common">Japanese rice fish</name>
    <name type="synonym">Japanese killifish</name>
    <dbReference type="NCBI Taxonomy" id="8090"/>
    <lineage>
        <taxon>Eukaryota</taxon>
        <taxon>Metazoa</taxon>
        <taxon>Chordata</taxon>
        <taxon>Craniata</taxon>
        <taxon>Vertebrata</taxon>
        <taxon>Euteleostomi</taxon>
        <taxon>Actinopterygii</taxon>
        <taxon>Neopterygii</taxon>
        <taxon>Teleostei</taxon>
        <taxon>Neoteleostei</taxon>
        <taxon>Acanthomorphata</taxon>
        <taxon>Ovalentaria</taxon>
        <taxon>Atherinomorphae</taxon>
        <taxon>Beloniformes</taxon>
        <taxon>Adrianichthyidae</taxon>
        <taxon>Oryziinae</taxon>
        <taxon>Oryzias</taxon>
    </lineage>
</organism>
<comment type="similarity">
    <text evidence="11">Belongs to the UQCC4 family.</text>
</comment>
<reference evidence="12" key="3">
    <citation type="submission" date="2025-09" db="UniProtKB">
        <authorList>
            <consortium name="Ensembl"/>
        </authorList>
    </citation>
    <scope>IDENTIFICATION</scope>
    <source>
        <strain evidence="12">Hd-rR</strain>
    </source>
</reference>
<keyword evidence="8" id="KW-1133">Transmembrane helix</keyword>
<dbReference type="InterPro" id="IPR029160">
    <property type="entry name" value="UQCC4"/>
</dbReference>
<keyword evidence="9" id="KW-0496">Mitochondrion</keyword>
<accession>A0A3B3I5H4</accession>
<keyword evidence="13" id="KW-1185">Reference proteome</keyword>
<evidence type="ECO:0000256" key="1">
    <source>
        <dbReference type="ARBA" id="ARBA00004434"/>
    </source>
</evidence>
<reference evidence="12 13" key="1">
    <citation type="journal article" date="2007" name="Nature">
        <title>The medaka draft genome and insights into vertebrate genome evolution.</title>
        <authorList>
            <person name="Kasahara M."/>
            <person name="Naruse K."/>
            <person name="Sasaki S."/>
            <person name="Nakatani Y."/>
            <person name="Qu W."/>
            <person name="Ahsan B."/>
            <person name="Yamada T."/>
            <person name="Nagayasu Y."/>
            <person name="Doi K."/>
            <person name="Kasai Y."/>
            <person name="Jindo T."/>
            <person name="Kobayashi D."/>
            <person name="Shimada A."/>
            <person name="Toyoda A."/>
            <person name="Kuroki Y."/>
            <person name="Fujiyama A."/>
            <person name="Sasaki T."/>
            <person name="Shimizu A."/>
            <person name="Asakawa S."/>
            <person name="Shimizu N."/>
            <person name="Hashimoto S."/>
            <person name="Yang J."/>
            <person name="Lee Y."/>
            <person name="Matsushima K."/>
            <person name="Sugano S."/>
            <person name="Sakaizumi M."/>
            <person name="Narita T."/>
            <person name="Ohishi K."/>
            <person name="Haga S."/>
            <person name="Ohta F."/>
            <person name="Nomoto H."/>
            <person name="Nogata K."/>
            <person name="Morishita T."/>
            <person name="Endo T."/>
            <person name="Shin-I T."/>
            <person name="Takeda H."/>
            <person name="Morishita S."/>
            <person name="Kohara Y."/>
        </authorList>
    </citation>
    <scope>NUCLEOTIDE SEQUENCE [LARGE SCALE GENOMIC DNA]</scope>
    <source>
        <strain evidence="12 13">Hd-rR</strain>
    </source>
</reference>
<evidence type="ECO:0000256" key="3">
    <source>
        <dbReference type="ARBA" id="ARBA00022660"/>
    </source>
</evidence>
<reference evidence="12" key="2">
    <citation type="submission" date="2025-08" db="UniProtKB">
        <authorList>
            <consortium name="Ensembl"/>
        </authorList>
    </citation>
    <scope>IDENTIFICATION</scope>
    <source>
        <strain evidence="12">Hd-rR</strain>
    </source>
</reference>
<keyword evidence="5" id="KW-0732">Signal</keyword>
<dbReference type="Ensembl" id="ENSORLT00000043545.1">
    <property type="protein sequence ID" value="ENSORLP00000039287.1"/>
    <property type="gene ID" value="ENSORLG00000024249.1"/>
</dbReference>
<dbReference type="GO" id="GO:0005743">
    <property type="term" value="C:mitochondrial inner membrane"/>
    <property type="evidence" value="ECO:0000318"/>
    <property type="project" value="GO_Central"/>
</dbReference>
<evidence type="ECO:0000256" key="7">
    <source>
        <dbReference type="ARBA" id="ARBA00022982"/>
    </source>
</evidence>